<evidence type="ECO:0000313" key="1">
    <source>
        <dbReference type="EMBL" id="ESK87658.1"/>
    </source>
</evidence>
<dbReference type="EMBL" id="AWSO01000757">
    <property type="protein sequence ID" value="ESK87658.1"/>
    <property type="molecule type" value="Genomic_DNA"/>
</dbReference>
<accession>V2WLF5</accession>
<dbReference type="InterPro" id="IPR036812">
    <property type="entry name" value="NAD(P)_OxRdtase_dom_sf"/>
</dbReference>
<dbReference type="Proteomes" id="UP000017559">
    <property type="component" value="Unassembled WGS sequence"/>
</dbReference>
<organism evidence="1 2">
    <name type="scientific">Moniliophthora roreri (strain MCA 2997)</name>
    <name type="common">Cocoa frosty pod rot fungus</name>
    <name type="synonym">Crinipellis roreri</name>
    <dbReference type="NCBI Taxonomy" id="1381753"/>
    <lineage>
        <taxon>Eukaryota</taxon>
        <taxon>Fungi</taxon>
        <taxon>Dikarya</taxon>
        <taxon>Basidiomycota</taxon>
        <taxon>Agaricomycotina</taxon>
        <taxon>Agaricomycetes</taxon>
        <taxon>Agaricomycetidae</taxon>
        <taxon>Agaricales</taxon>
        <taxon>Marasmiineae</taxon>
        <taxon>Marasmiaceae</taxon>
        <taxon>Moniliophthora</taxon>
    </lineage>
</organism>
<dbReference type="Gene3D" id="3.20.20.100">
    <property type="entry name" value="NADP-dependent oxidoreductase domain"/>
    <property type="match status" value="1"/>
</dbReference>
<evidence type="ECO:0000313" key="2">
    <source>
        <dbReference type="Proteomes" id="UP000017559"/>
    </source>
</evidence>
<name>V2WLF5_MONRO</name>
<dbReference type="AlphaFoldDB" id="V2WLF5"/>
<dbReference type="OrthoDB" id="48988at2759"/>
<sequence>MQSAVPRAIPIEEDSDKYIVECSQMLGEQLVEGFDRRYIRVVEGRGRNHATYIDLLYAHWWNWDTSVKEVMDRQSRHLEYTGLDHREYEPANGTSYSGFFEWEFIPMARHLGMAIAPFGVLAGGKLRTVAEEQRRLELGEEGRKTLEYHFCGYCIHDAKTTHVFPIIEGRKVEHLQQNLEALTAERIKFLESQVEFDVGFPTSMIGDGSDIFIGLKMAGTYQRIPYPKPLGKLEFTINIEGGNE</sequence>
<keyword evidence="2" id="KW-1185">Reference proteome</keyword>
<dbReference type="HOGENOM" id="CLU_1138259_0_0_1"/>
<dbReference type="SUPFAM" id="SSF51430">
    <property type="entry name" value="NAD(P)-linked oxidoreductase"/>
    <property type="match status" value="1"/>
</dbReference>
<proteinExistence type="predicted"/>
<gene>
    <name evidence="1" type="ORF">Moror_1900</name>
</gene>
<dbReference type="STRING" id="1381753.V2WLF5"/>
<comment type="caution">
    <text evidence="1">The sequence shown here is derived from an EMBL/GenBank/DDBJ whole genome shotgun (WGS) entry which is preliminary data.</text>
</comment>
<reference evidence="1 2" key="1">
    <citation type="journal article" date="2014" name="BMC Genomics">
        <title>Genome and secretome analysis of the hemibiotrophic fungal pathogen, Moniliophthora roreri, which causes frosty pod rot disease of cacao: mechanisms of the biotrophic and necrotrophic phases.</title>
        <authorList>
            <person name="Meinhardt L.W."/>
            <person name="Costa G.G.L."/>
            <person name="Thomazella D.P.T."/>
            <person name="Teixeira P.J.P.L."/>
            <person name="Carazzolle M.F."/>
            <person name="Schuster S.C."/>
            <person name="Carlson J.E."/>
            <person name="Guiltinan M.J."/>
            <person name="Mieczkowski P."/>
            <person name="Farmer A."/>
            <person name="Ramaraj T."/>
            <person name="Crozier J."/>
            <person name="Davis R.E."/>
            <person name="Shao J."/>
            <person name="Melnick R.L."/>
            <person name="Pereira G.A.G."/>
            <person name="Bailey B.A."/>
        </authorList>
    </citation>
    <scope>NUCLEOTIDE SEQUENCE [LARGE SCALE GENOMIC DNA]</scope>
    <source>
        <strain evidence="1 2">MCA 2997</strain>
    </source>
</reference>
<protein>
    <submittedName>
        <fullName evidence="1">Arylalcohol dehydrogenase</fullName>
    </submittedName>
</protein>
<dbReference type="KEGG" id="mrr:Moror_1900"/>